<dbReference type="EnsemblPlants" id="Zm00001eb399140_T002">
    <property type="protein sequence ID" value="Zm00001eb399140_P002"/>
    <property type="gene ID" value="Zm00001eb399140"/>
</dbReference>
<dbReference type="PANTHER" id="PTHR45666:SF18">
    <property type="entry name" value="TYPE IV INOSITOL POLYPHOSPHATE 5-PHOSPHATASE 9"/>
    <property type="match status" value="1"/>
</dbReference>
<dbReference type="InParanoid" id="A0A804RBU9"/>
<organism evidence="5 6">
    <name type="scientific">Zea mays</name>
    <name type="common">Maize</name>
    <dbReference type="NCBI Taxonomy" id="4577"/>
    <lineage>
        <taxon>Eukaryota</taxon>
        <taxon>Viridiplantae</taxon>
        <taxon>Streptophyta</taxon>
        <taxon>Embryophyta</taxon>
        <taxon>Tracheophyta</taxon>
        <taxon>Spermatophyta</taxon>
        <taxon>Magnoliopsida</taxon>
        <taxon>Liliopsida</taxon>
        <taxon>Poales</taxon>
        <taxon>Poaceae</taxon>
        <taxon>PACMAD clade</taxon>
        <taxon>Panicoideae</taxon>
        <taxon>Andropogonodae</taxon>
        <taxon>Andropogoneae</taxon>
        <taxon>Tripsacinae</taxon>
        <taxon>Zea</taxon>
    </lineage>
</organism>
<feature type="domain" description="Inositol polyphosphate-related phosphatase" evidence="4">
    <location>
        <begin position="110"/>
        <end position="475"/>
    </location>
</feature>
<keyword evidence="2" id="KW-0378">Hydrolase</keyword>
<dbReference type="FunCoup" id="A0A804RBU9">
    <property type="interactions" value="1656"/>
</dbReference>
<feature type="compositionally biased region" description="Gly residues" evidence="3">
    <location>
        <begin position="196"/>
        <end position="214"/>
    </location>
</feature>
<dbReference type="Proteomes" id="UP000007305">
    <property type="component" value="Chromosome 9"/>
</dbReference>
<dbReference type="FunFam" id="3.60.10.10:FF:000103">
    <property type="entry name" value="Type I inositol-1,4,5-trisphosphate 5-phosphatase CVP2"/>
    <property type="match status" value="1"/>
</dbReference>
<feature type="region of interest" description="Disordered" evidence="3">
    <location>
        <begin position="189"/>
        <end position="226"/>
    </location>
</feature>
<dbReference type="PANTHER" id="PTHR45666">
    <property type="entry name" value="TYPE IV INOSITOL POLYPHOSPHATE 5-PHOSPHATASE 9"/>
    <property type="match status" value="1"/>
</dbReference>
<evidence type="ECO:0000256" key="3">
    <source>
        <dbReference type="SAM" id="MobiDB-lite"/>
    </source>
</evidence>
<dbReference type="InterPro" id="IPR000300">
    <property type="entry name" value="IPPc"/>
</dbReference>
<dbReference type="Pfam" id="PF22669">
    <property type="entry name" value="Exo_endo_phos2"/>
    <property type="match status" value="1"/>
</dbReference>
<dbReference type="Gene3D" id="3.60.10.10">
    <property type="entry name" value="Endonuclease/exonuclease/phosphatase"/>
    <property type="match status" value="1"/>
</dbReference>
<dbReference type="InterPro" id="IPR045849">
    <property type="entry name" value="IP5P_plant"/>
</dbReference>
<name>A0A804RBU9_MAIZE</name>
<dbReference type="GO" id="GO:0004445">
    <property type="term" value="F:inositol-polyphosphate 5-phosphatase activity"/>
    <property type="evidence" value="ECO:0007669"/>
    <property type="project" value="InterPro"/>
</dbReference>
<reference evidence="6" key="1">
    <citation type="journal article" date="2009" name="Science">
        <title>The B73 maize genome: complexity, diversity, and dynamics.</title>
        <authorList>
            <person name="Schnable P.S."/>
            <person name="Ware D."/>
            <person name="Fulton R.S."/>
            <person name="Stein J.C."/>
            <person name="Wei F."/>
            <person name="Pasternak S."/>
            <person name="Liang C."/>
            <person name="Zhang J."/>
            <person name="Fulton L."/>
            <person name="Graves T.A."/>
            <person name="Minx P."/>
            <person name="Reily A.D."/>
            <person name="Courtney L."/>
            <person name="Kruchowski S.S."/>
            <person name="Tomlinson C."/>
            <person name="Strong C."/>
            <person name="Delehaunty K."/>
            <person name="Fronick C."/>
            <person name="Courtney B."/>
            <person name="Rock S.M."/>
            <person name="Belter E."/>
            <person name="Du F."/>
            <person name="Kim K."/>
            <person name="Abbott R.M."/>
            <person name="Cotton M."/>
            <person name="Levy A."/>
            <person name="Marchetto P."/>
            <person name="Ochoa K."/>
            <person name="Jackson S.M."/>
            <person name="Gillam B."/>
            <person name="Chen W."/>
            <person name="Yan L."/>
            <person name="Higginbotham J."/>
            <person name="Cardenas M."/>
            <person name="Waligorski J."/>
            <person name="Applebaum E."/>
            <person name="Phelps L."/>
            <person name="Falcone J."/>
            <person name="Kanchi K."/>
            <person name="Thane T."/>
            <person name="Scimone A."/>
            <person name="Thane N."/>
            <person name="Henke J."/>
            <person name="Wang T."/>
            <person name="Ruppert J."/>
            <person name="Shah N."/>
            <person name="Rotter K."/>
            <person name="Hodges J."/>
            <person name="Ingenthron E."/>
            <person name="Cordes M."/>
            <person name="Kohlberg S."/>
            <person name="Sgro J."/>
            <person name="Delgado B."/>
            <person name="Mead K."/>
            <person name="Chinwalla A."/>
            <person name="Leonard S."/>
            <person name="Crouse K."/>
            <person name="Collura K."/>
            <person name="Kudrna D."/>
            <person name="Currie J."/>
            <person name="He R."/>
            <person name="Angelova A."/>
            <person name="Rajasekar S."/>
            <person name="Mueller T."/>
            <person name="Lomeli R."/>
            <person name="Scara G."/>
            <person name="Ko A."/>
            <person name="Delaney K."/>
            <person name="Wissotski M."/>
            <person name="Lopez G."/>
            <person name="Campos D."/>
            <person name="Braidotti M."/>
            <person name="Ashley E."/>
            <person name="Golser W."/>
            <person name="Kim H."/>
            <person name="Lee S."/>
            <person name="Lin J."/>
            <person name="Dujmic Z."/>
            <person name="Kim W."/>
            <person name="Talag J."/>
            <person name="Zuccolo A."/>
            <person name="Fan C."/>
            <person name="Sebastian A."/>
            <person name="Kramer M."/>
            <person name="Spiegel L."/>
            <person name="Nascimento L."/>
            <person name="Zutavern T."/>
            <person name="Miller B."/>
            <person name="Ambroise C."/>
            <person name="Muller S."/>
            <person name="Spooner W."/>
            <person name="Narechania A."/>
            <person name="Ren L."/>
            <person name="Wei S."/>
            <person name="Kumari S."/>
            <person name="Faga B."/>
            <person name="Levy M.J."/>
            <person name="McMahan L."/>
            <person name="Van Buren P."/>
            <person name="Vaughn M.W."/>
            <person name="Ying K."/>
            <person name="Yeh C.-T."/>
            <person name="Emrich S.J."/>
            <person name="Jia Y."/>
            <person name="Kalyanaraman A."/>
            <person name="Hsia A.-P."/>
            <person name="Barbazuk W.B."/>
            <person name="Baucom R.S."/>
            <person name="Brutnell T.P."/>
            <person name="Carpita N.C."/>
            <person name="Chaparro C."/>
            <person name="Chia J.-M."/>
            <person name="Deragon J.-M."/>
            <person name="Estill J.C."/>
            <person name="Fu Y."/>
            <person name="Jeddeloh J.A."/>
            <person name="Han Y."/>
            <person name="Lee H."/>
            <person name="Li P."/>
            <person name="Lisch D.R."/>
            <person name="Liu S."/>
            <person name="Liu Z."/>
            <person name="Nagel D.H."/>
            <person name="McCann M.C."/>
            <person name="SanMiguel P."/>
            <person name="Myers A.M."/>
            <person name="Nettleton D."/>
            <person name="Nguyen J."/>
            <person name="Penning B.W."/>
            <person name="Ponnala L."/>
            <person name="Schneider K.L."/>
            <person name="Schwartz D.C."/>
            <person name="Sharma A."/>
            <person name="Soderlund C."/>
            <person name="Springer N.M."/>
            <person name="Sun Q."/>
            <person name="Wang H."/>
            <person name="Waterman M."/>
            <person name="Westerman R."/>
            <person name="Wolfgruber T.K."/>
            <person name="Yang L."/>
            <person name="Yu Y."/>
            <person name="Zhang L."/>
            <person name="Zhou S."/>
            <person name="Zhu Q."/>
            <person name="Bennetzen J.L."/>
            <person name="Dawe R.K."/>
            <person name="Jiang J."/>
            <person name="Jiang N."/>
            <person name="Presting G.G."/>
            <person name="Wessler S.R."/>
            <person name="Aluru S."/>
            <person name="Martienssen R.A."/>
            <person name="Clifton S.W."/>
            <person name="McCombie W.R."/>
            <person name="Wing R.A."/>
            <person name="Wilson R.K."/>
        </authorList>
    </citation>
    <scope>NUCLEOTIDE SEQUENCE [LARGE SCALE GENOMIC DNA]</scope>
    <source>
        <strain evidence="6">cv. B73</strain>
    </source>
</reference>
<accession>A0A804RBU9</accession>
<dbReference type="SUPFAM" id="SSF56219">
    <property type="entry name" value="DNase I-like"/>
    <property type="match status" value="1"/>
</dbReference>
<evidence type="ECO:0000256" key="2">
    <source>
        <dbReference type="ARBA" id="ARBA00022801"/>
    </source>
</evidence>
<protein>
    <recommendedName>
        <fullName evidence="4">Inositol polyphosphate-related phosphatase domain-containing protein</fullName>
    </recommendedName>
</protein>
<reference evidence="5" key="3">
    <citation type="submission" date="2021-05" db="UniProtKB">
        <authorList>
            <consortium name="EnsemblPlants"/>
        </authorList>
    </citation>
    <scope>IDENTIFICATION</scope>
    <source>
        <strain evidence="5">cv. B73</strain>
    </source>
</reference>
<dbReference type="SMART" id="SM00128">
    <property type="entry name" value="IPPc"/>
    <property type="match status" value="1"/>
</dbReference>
<dbReference type="GO" id="GO:0046856">
    <property type="term" value="P:phosphatidylinositol dephosphorylation"/>
    <property type="evidence" value="ECO:0000318"/>
    <property type="project" value="GO_Central"/>
</dbReference>
<dbReference type="GO" id="GO:0004439">
    <property type="term" value="F:phosphatidylinositol-4,5-bisphosphate 5-phosphatase activity"/>
    <property type="evidence" value="ECO:0000318"/>
    <property type="project" value="GO_Central"/>
</dbReference>
<dbReference type="InterPro" id="IPR036691">
    <property type="entry name" value="Endo/exonu/phosph_ase_sf"/>
</dbReference>
<evidence type="ECO:0000313" key="6">
    <source>
        <dbReference type="Proteomes" id="UP000007305"/>
    </source>
</evidence>
<gene>
    <name evidence="5" type="primary">LOC103639378</name>
</gene>
<feature type="region of interest" description="Disordered" evidence="3">
    <location>
        <begin position="50"/>
        <end position="80"/>
    </location>
</feature>
<keyword evidence="6" id="KW-1185">Reference proteome</keyword>
<proteinExistence type="inferred from homology"/>
<dbReference type="AlphaFoldDB" id="A0A804RBU9"/>
<reference evidence="5" key="2">
    <citation type="submission" date="2019-07" db="EMBL/GenBank/DDBJ databases">
        <authorList>
            <person name="Seetharam A."/>
            <person name="Woodhouse M."/>
            <person name="Cannon E."/>
        </authorList>
    </citation>
    <scope>NUCLEOTIDE SEQUENCE [LARGE SCALE GENOMIC DNA]</scope>
    <source>
        <strain evidence="5">cv. B73</strain>
    </source>
</reference>
<evidence type="ECO:0000256" key="1">
    <source>
        <dbReference type="ARBA" id="ARBA00010768"/>
    </source>
</evidence>
<comment type="similarity">
    <text evidence="1">Belongs to the inositol polyphosphate 5-phosphatase family.</text>
</comment>
<sequence length="521" mass="57030">MLENQKQAEVLWPRLVANKLFRKTSGSHAFVADFPATDGDGDVVFGGTEFDGGGCSPDPDDADASRCVKRARPQPQPQERNKKTLKYKYVLLLLAMCTRAVANHVFLRERREPLFASTWNVGGVAPPDELDLSDWLDGGGGDDDDGPYDMYVLGFQEVVPLRARNVLGADKKRVGMRWIELTRAALNRSSSSHAQRGGGSGGGSGSGDGGGGGRQKVHPVRDGGGGGGLACRDYRCVVSKQMVGVLLTVWVRSDLRRFVRRASVSCVGCGVMGCLGNKGAVSVRFWLHETSFCFVCCHLASGGRDGDEAHRNADATEILSRTAFPRGQALNLPLPHKILDHDRVILLGDLNYRISLPEAKTRLLVERQDWKTLLENDQLRAEVRRGGAFQGWSEGPIAFSPTYKYCPNSDAYYGCATASATADARRHKRRAPAWCDRILWRGEGIRQARYGRCESRLSDHRPVRAVFTVEVGAPAPGSNLNSLRSFFMSERFDGAGSRSPAADQLLRRDDDVNSARFSDAL</sequence>
<dbReference type="Gramene" id="Zm00001eb399140_T002">
    <property type="protein sequence ID" value="Zm00001eb399140_P002"/>
    <property type="gene ID" value="Zm00001eb399140"/>
</dbReference>
<evidence type="ECO:0000313" key="5">
    <source>
        <dbReference type="EnsemblPlants" id="Zm00001eb399140_P002"/>
    </source>
</evidence>
<evidence type="ECO:0000259" key="4">
    <source>
        <dbReference type="SMART" id="SM00128"/>
    </source>
</evidence>
<dbReference type="GO" id="GO:0034485">
    <property type="term" value="F:phosphatidylinositol-3,4,5-trisphosphate 5-phosphatase activity"/>
    <property type="evidence" value="ECO:0000318"/>
    <property type="project" value="GO_Central"/>
</dbReference>